<dbReference type="AlphaFoldDB" id="A0A2N1MDJ7"/>
<evidence type="ECO:0000313" key="2">
    <source>
        <dbReference type="EMBL" id="PKK59720.1"/>
    </source>
</evidence>
<comment type="caution">
    <text evidence="2">The sequence shown here is derived from an EMBL/GenBank/DDBJ whole genome shotgun (WGS) entry which is preliminary data.</text>
</comment>
<evidence type="ECO:0000313" key="3">
    <source>
        <dbReference type="Proteomes" id="UP000233469"/>
    </source>
</evidence>
<feature type="region of interest" description="Disordered" evidence="1">
    <location>
        <begin position="1"/>
        <end position="56"/>
    </location>
</feature>
<gene>
    <name evidence="2" type="ORF">RhiirC2_794421</name>
</gene>
<feature type="region of interest" description="Disordered" evidence="1">
    <location>
        <begin position="108"/>
        <end position="139"/>
    </location>
</feature>
<feature type="compositionally biased region" description="Polar residues" evidence="1">
    <location>
        <begin position="26"/>
        <end position="46"/>
    </location>
</feature>
<reference evidence="2 3" key="2">
    <citation type="submission" date="2017-10" db="EMBL/GenBank/DDBJ databases">
        <title>Extensive intraspecific genome diversity in a model arbuscular mycorrhizal fungus.</title>
        <authorList>
            <person name="Chen E.C.H."/>
            <person name="Morin E."/>
            <person name="Baudet D."/>
            <person name="Noel J."/>
            <person name="Ndikumana S."/>
            <person name="Charron P."/>
            <person name="St-Onge C."/>
            <person name="Giorgi J."/>
            <person name="Grigoriev I.V."/>
            <person name="Roux C."/>
            <person name="Martin F.M."/>
            <person name="Corradi N."/>
        </authorList>
    </citation>
    <scope>NUCLEOTIDE SEQUENCE [LARGE SCALE GENOMIC DNA]</scope>
    <source>
        <strain evidence="2 3">C2</strain>
    </source>
</reference>
<feature type="compositionally biased region" description="Basic residues" evidence="1">
    <location>
        <begin position="1"/>
        <end position="12"/>
    </location>
</feature>
<evidence type="ECO:0000256" key="1">
    <source>
        <dbReference type="SAM" id="MobiDB-lite"/>
    </source>
</evidence>
<dbReference type="EMBL" id="LLXL01002911">
    <property type="protein sequence ID" value="PKK59720.1"/>
    <property type="molecule type" value="Genomic_DNA"/>
</dbReference>
<protein>
    <submittedName>
        <fullName evidence="2">Uncharacterized protein</fullName>
    </submittedName>
</protein>
<proteinExistence type="predicted"/>
<name>A0A2N1MDJ7_9GLOM</name>
<dbReference type="VEuPathDB" id="FungiDB:FUN_009476"/>
<feature type="compositionally biased region" description="Basic and acidic residues" evidence="1">
    <location>
        <begin position="13"/>
        <end position="23"/>
    </location>
</feature>
<reference evidence="2 3" key="1">
    <citation type="submission" date="2016-04" db="EMBL/GenBank/DDBJ databases">
        <title>Genome analyses suggest a sexual origin of heterokaryosis in a supposedly ancient asexual fungus.</title>
        <authorList>
            <person name="Ropars J."/>
            <person name="Sedzielewska K."/>
            <person name="Noel J."/>
            <person name="Charron P."/>
            <person name="Farinelli L."/>
            <person name="Marton T."/>
            <person name="Kruger M."/>
            <person name="Pelin A."/>
            <person name="Brachmann A."/>
            <person name="Corradi N."/>
        </authorList>
    </citation>
    <scope>NUCLEOTIDE SEQUENCE [LARGE SCALE GENOMIC DNA]</scope>
    <source>
        <strain evidence="2 3">C2</strain>
    </source>
</reference>
<organism evidence="2 3">
    <name type="scientific">Rhizophagus irregularis</name>
    <dbReference type="NCBI Taxonomy" id="588596"/>
    <lineage>
        <taxon>Eukaryota</taxon>
        <taxon>Fungi</taxon>
        <taxon>Fungi incertae sedis</taxon>
        <taxon>Mucoromycota</taxon>
        <taxon>Glomeromycotina</taxon>
        <taxon>Glomeromycetes</taxon>
        <taxon>Glomerales</taxon>
        <taxon>Glomeraceae</taxon>
        <taxon>Rhizophagus</taxon>
    </lineage>
</organism>
<accession>A0A2N1MDJ7</accession>
<feature type="compositionally biased region" description="Basic and acidic residues" evidence="1">
    <location>
        <begin position="128"/>
        <end position="139"/>
    </location>
</feature>
<sequence>MEERRKKGRKKKGEREKWKKGRDAFSTFTNPAVQQDINEVNEQLPNSKDKKKKVGERPLGSIWLHFERKNSVGSGKYGAEFLEEHLANHCMNAPTPVLHEYLEKIVERDTSSTSKKKRKLENGQTTLKEFHDSTELPEG</sequence>
<dbReference type="Proteomes" id="UP000233469">
    <property type="component" value="Unassembled WGS sequence"/>
</dbReference>